<feature type="non-terminal residue" evidence="1">
    <location>
        <position position="151"/>
    </location>
</feature>
<dbReference type="EMBL" id="KZ805380">
    <property type="protein sequence ID" value="PVI00014.1"/>
    <property type="molecule type" value="Genomic_DNA"/>
</dbReference>
<evidence type="ECO:0000313" key="1">
    <source>
        <dbReference type="EMBL" id="PVI00014.1"/>
    </source>
</evidence>
<reference evidence="1 2" key="1">
    <citation type="journal article" date="2018" name="Sci. Rep.">
        <title>Comparative genomics provides insights into the lifestyle and reveals functional heterogeneity of dark septate endophytic fungi.</title>
        <authorList>
            <person name="Knapp D.G."/>
            <person name="Nemeth J.B."/>
            <person name="Barry K."/>
            <person name="Hainaut M."/>
            <person name="Henrissat B."/>
            <person name="Johnson J."/>
            <person name="Kuo A."/>
            <person name="Lim J.H.P."/>
            <person name="Lipzen A."/>
            <person name="Nolan M."/>
            <person name="Ohm R.A."/>
            <person name="Tamas L."/>
            <person name="Grigoriev I.V."/>
            <person name="Spatafora J.W."/>
            <person name="Nagy L.G."/>
            <person name="Kovacs G.M."/>
        </authorList>
    </citation>
    <scope>NUCLEOTIDE SEQUENCE [LARGE SCALE GENOMIC DNA]</scope>
    <source>
        <strain evidence="1 2">DSE2036</strain>
    </source>
</reference>
<gene>
    <name evidence="1" type="ORF">DM02DRAFT_614629</name>
</gene>
<protein>
    <submittedName>
        <fullName evidence="1">Uncharacterized protein</fullName>
    </submittedName>
</protein>
<sequence length="151" mass="16848">MSARTSPQDPSTLYEDAQSSVKQHLTSLKSHLYTQFSLWDAYLAAEKAKAASLKEEVVMLRKEASCPAKGSRRALTICRSRSGRRCSSGAAAAAERGRIGTCRWKKHRRKLTLTVLRRPLCILHNPSQKRQSLGRKRWTIALGSLRDGGRA</sequence>
<accession>A0A2V1DRN2</accession>
<dbReference type="Proteomes" id="UP000244855">
    <property type="component" value="Unassembled WGS sequence"/>
</dbReference>
<keyword evidence="2" id="KW-1185">Reference proteome</keyword>
<evidence type="ECO:0000313" key="2">
    <source>
        <dbReference type="Proteomes" id="UP000244855"/>
    </source>
</evidence>
<name>A0A2V1DRN2_9PLEO</name>
<dbReference type="AlphaFoldDB" id="A0A2V1DRN2"/>
<organism evidence="1 2">
    <name type="scientific">Periconia macrospinosa</name>
    <dbReference type="NCBI Taxonomy" id="97972"/>
    <lineage>
        <taxon>Eukaryota</taxon>
        <taxon>Fungi</taxon>
        <taxon>Dikarya</taxon>
        <taxon>Ascomycota</taxon>
        <taxon>Pezizomycotina</taxon>
        <taxon>Dothideomycetes</taxon>
        <taxon>Pleosporomycetidae</taxon>
        <taxon>Pleosporales</taxon>
        <taxon>Massarineae</taxon>
        <taxon>Periconiaceae</taxon>
        <taxon>Periconia</taxon>
    </lineage>
</organism>
<proteinExistence type="predicted"/>